<comment type="caution">
    <text evidence="5">The sequence shown here is derived from an EMBL/GenBank/DDBJ whole genome shotgun (WGS) entry which is preliminary data.</text>
</comment>
<dbReference type="GO" id="GO:0003700">
    <property type="term" value="F:DNA-binding transcription factor activity"/>
    <property type="evidence" value="ECO:0007669"/>
    <property type="project" value="InterPro"/>
</dbReference>
<evidence type="ECO:0000256" key="1">
    <source>
        <dbReference type="ARBA" id="ARBA00023015"/>
    </source>
</evidence>
<name>A0A3N2C052_9MICO</name>
<evidence type="ECO:0000259" key="4">
    <source>
        <dbReference type="PROSITE" id="PS50949"/>
    </source>
</evidence>
<evidence type="ECO:0000256" key="3">
    <source>
        <dbReference type="ARBA" id="ARBA00023163"/>
    </source>
</evidence>
<accession>A0A3N2C052</accession>
<dbReference type="SUPFAM" id="SSF46785">
    <property type="entry name" value="Winged helix' DNA-binding domain"/>
    <property type="match status" value="1"/>
</dbReference>
<gene>
    <name evidence="5" type="ORF">EDD42_0924</name>
</gene>
<dbReference type="Proteomes" id="UP000266915">
    <property type="component" value="Unassembled WGS sequence"/>
</dbReference>
<keyword evidence="3" id="KW-0804">Transcription</keyword>
<feature type="domain" description="HTH gntR-type" evidence="4">
    <location>
        <begin position="17"/>
        <end position="84"/>
    </location>
</feature>
<evidence type="ECO:0000313" key="6">
    <source>
        <dbReference type="Proteomes" id="UP000266915"/>
    </source>
</evidence>
<evidence type="ECO:0000256" key="2">
    <source>
        <dbReference type="ARBA" id="ARBA00023125"/>
    </source>
</evidence>
<keyword evidence="1" id="KW-0805">Transcription regulation</keyword>
<sequence>MGVAMSMSAIRPAEERLSLRAQVERAVSAAIISGELAPGTMISVPTLAVQFNVSATPVREAMLDLEKRDFVEAVRNKGFRVTVVSEASLRNTAQIRQLLEPPAMADLAEVFDHESLPELRQQADDIVAGARDGDLTRYLEADQAFHLALTAKLGNPLLVELVADLRGRTRLVGLAAMLDSQQLDRSAVEHHELLDALERGDGVVARELMHRHIGHTTGWWAGKPESDAE</sequence>
<organism evidence="5 6">
    <name type="scientific">Plantibacter flavus</name>
    <dbReference type="NCBI Taxonomy" id="150123"/>
    <lineage>
        <taxon>Bacteria</taxon>
        <taxon>Bacillati</taxon>
        <taxon>Actinomycetota</taxon>
        <taxon>Actinomycetes</taxon>
        <taxon>Micrococcales</taxon>
        <taxon>Microbacteriaceae</taxon>
        <taxon>Plantibacter</taxon>
    </lineage>
</organism>
<protein>
    <submittedName>
        <fullName evidence="5">GntR family transcriptional regulator</fullName>
    </submittedName>
</protein>
<dbReference type="InterPro" id="IPR011711">
    <property type="entry name" value="GntR_C"/>
</dbReference>
<dbReference type="AlphaFoldDB" id="A0A3N2C052"/>
<dbReference type="PANTHER" id="PTHR43537">
    <property type="entry name" value="TRANSCRIPTIONAL REGULATOR, GNTR FAMILY"/>
    <property type="match status" value="1"/>
</dbReference>
<dbReference type="SUPFAM" id="SSF48008">
    <property type="entry name" value="GntR ligand-binding domain-like"/>
    <property type="match status" value="1"/>
</dbReference>
<evidence type="ECO:0000313" key="5">
    <source>
        <dbReference type="EMBL" id="ROR80877.1"/>
    </source>
</evidence>
<dbReference type="Pfam" id="PF00392">
    <property type="entry name" value="GntR"/>
    <property type="match status" value="1"/>
</dbReference>
<dbReference type="GO" id="GO:0003677">
    <property type="term" value="F:DNA binding"/>
    <property type="evidence" value="ECO:0007669"/>
    <property type="project" value="UniProtKB-KW"/>
</dbReference>
<dbReference type="CDD" id="cd07377">
    <property type="entry name" value="WHTH_GntR"/>
    <property type="match status" value="1"/>
</dbReference>
<keyword evidence="6" id="KW-1185">Reference proteome</keyword>
<keyword evidence="2" id="KW-0238">DNA-binding</keyword>
<dbReference type="SMART" id="SM00345">
    <property type="entry name" value="HTH_GNTR"/>
    <property type="match status" value="1"/>
</dbReference>
<reference evidence="5 6" key="1">
    <citation type="submission" date="2018-11" db="EMBL/GenBank/DDBJ databases">
        <title>Sequencing the genomes of 1000 actinobacteria strains.</title>
        <authorList>
            <person name="Klenk H.-P."/>
        </authorList>
    </citation>
    <scope>NUCLEOTIDE SEQUENCE [LARGE SCALE GENOMIC DNA]</scope>
    <source>
        <strain evidence="5 6">DSM 14012</strain>
    </source>
</reference>
<dbReference type="Gene3D" id="1.20.120.530">
    <property type="entry name" value="GntR ligand-binding domain-like"/>
    <property type="match status" value="1"/>
</dbReference>
<dbReference type="PANTHER" id="PTHR43537:SF45">
    <property type="entry name" value="GNTR FAMILY REGULATORY PROTEIN"/>
    <property type="match status" value="1"/>
</dbReference>
<dbReference type="Gene3D" id="1.10.10.10">
    <property type="entry name" value="Winged helix-like DNA-binding domain superfamily/Winged helix DNA-binding domain"/>
    <property type="match status" value="1"/>
</dbReference>
<dbReference type="EMBL" id="RKHL01000001">
    <property type="protein sequence ID" value="ROR80877.1"/>
    <property type="molecule type" value="Genomic_DNA"/>
</dbReference>
<dbReference type="InterPro" id="IPR036390">
    <property type="entry name" value="WH_DNA-bd_sf"/>
</dbReference>
<dbReference type="InterPro" id="IPR000524">
    <property type="entry name" value="Tscrpt_reg_HTH_GntR"/>
</dbReference>
<dbReference type="Pfam" id="PF07729">
    <property type="entry name" value="FCD"/>
    <property type="match status" value="1"/>
</dbReference>
<dbReference type="SMART" id="SM00895">
    <property type="entry name" value="FCD"/>
    <property type="match status" value="1"/>
</dbReference>
<proteinExistence type="predicted"/>
<dbReference type="InterPro" id="IPR008920">
    <property type="entry name" value="TF_FadR/GntR_C"/>
</dbReference>
<dbReference type="PROSITE" id="PS50949">
    <property type="entry name" value="HTH_GNTR"/>
    <property type="match status" value="1"/>
</dbReference>
<dbReference type="InterPro" id="IPR036388">
    <property type="entry name" value="WH-like_DNA-bd_sf"/>
</dbReference>